<evidence type="ECO:0000256" key="1">
    <source>
        <dbReference type="ARBA" id="ARBA00004141"/>
    </source>
</evidence>
<proteinExistence type="inferred from homology"/>
<evidence type="ECO:0000313" key="8">
    <source>
        <dbReference type="EMBL" id="KAK0387016.1"/>
    </source>
</evidence>
<dbReference type="EMBL" id="JAPDFR010000004">
    <property type="protein sequence ID" value="KAK0387016.1"/>
    <property type="molecule type" value="Genomic_DNA"/>
</dbReference>
<evidence type="ECO:0000256" key="5">
    <source>
        <dbReference type="ARBA" id="ARBA00038359"/>
    </source>
</evidence>
<keyword evidence="9" id="KW-1185">Reference proteome</keyword>
<feature type="transmembrane region" description="Helical" evidence="6">
    <location>
        <begin position="326"/>
        <end position="346"/>
    </location>
</feature>
<comment type="similarity">
    <text evidence="5">Belongs to the SAT4 family.</text>
</comment>
<reference evidence="8" key="1">
    <citation type="submission" date="2022-10" db="EMBL/GenBank/DDBJ databases">
        <title>Determination and structural analysis of whole genome sequence of Sarocladium strictum F4-1.</title>
        <authorList>
            <person name="Hu L."/>
            <person name="Jiang Y."/>
        </authorList>
    </citation>
    <scope>NUCLEOTIDE SEQUENCE</scope>
    <source>
        <strain evidence="8">F4-1</strain>
    </source>
</reference>
<comment type="caution">
    <text evidence="8">The sequence shown here is derived from an EMBL/GenBank/DDBJ whole genome shotgun (WGS) entry which is preliminary data.</text>
</comment>
<accession>A0AA39L743</accession>
<feature type="transmembrane region" description="Helical" evidence="6">
    <location>
        <begin position="204"/>
        <end position="231"/>
    </location>
</feature>
<feature type="transmembrane region" description="Helical" evidence="6">
    <location>
        <begin position="87"/>
        <end position="104"/>
    </location>
</feature>
<evidence type="ECO:0000256" key="3">
    <source>
        <dbReference type="ARBA" id="ARBA00022989"/>
    </source>
</evidence>
<name>A0AA39L743_SARSR</name>
<dbReference type="InterPro" id="IPR049326">
    <property type="entry name" value="Rhodopsin_dom_fungi"/>
</dbReference>
<protein>
    <recommendedName>
        <fullName evidence="7">Rhodopsin domain-containing protein</fullName>
    </recommendedName>
</protein>
<gene>
    <name evidence="8" type="ORF">NLU13_5330</name>
</gene>
<dbReference type="InterPro" id="IPR052337">
    <property type="entry name" value="SAT4-like"/>
</dbReference>
<evidence type="ECO:0000256" key="6">
    <source>
        <dbReference type="SAM" id="Phobius"/>
    </source>
</evidence>
<organism evidence="8 9">
    <name type="scientific">Sarocladium strictum</name>
    <name type="common">Black bundle disease fungus</name>
    <name type="synonym">Acremonium strictum</name>
    <dbReference type="NCBI Taxonomy" id="5046"/>
    <lineage>
        <taxon>Eukaryota</taxon>
        <taxon>Fungi</taxon>
        <taxon>Dikarya</taxon>
        <taxon>Ascomycota</taxon>
        <taxon>Pezizomycotina</taxon>
        <taxon>Sordariomycetes</taxon>
        <taxon>Hypocreomycetidae</taxon>
        <taxon>Hypocreales</taxon>
        <taxon>Sarocladiaceae</taxon>
        <taxon>Sarocladium</taxon>
    </lineage>
</organism>
<evidence type="ECO:0000256" key="4">
    <source>
        <dbReference type="ARBA" id="ARBA00023136"/>
    </source>
</evidence>
<dbReference type="GO" id="GO:0016020">
    <property type="term" value="C:membrane"/>
    <property type="evidence" value="ECO:0007669"/>
    <property type="project" value="UniProtKB-SubCell"/>
</dbReference>
<evidence type="ECO:0000259" key="7">
    <source>
        <dbReference type="Pfam" id="PF20684"/>
    </source>
</evidence>
<feature type="transmembrane region" description="Helical" evidence="6">
    <location>
        <begin position="251"/>
        <end position="274"/>
    </location>
</feature>
<dbReference type="Proteomes" id="UP001175261">
    <property type="component" value="Unassembled WGS sequence"/>
</dbReference>
<evidence type="ECO:0000256" key="2">
    <source>
        <dbReference type="ARBA" id="ARBA00022692"/>
    </source>
</evidence>
<dbReference type="AlphaFoldDB" id="A0AA39L743"/>
<sequence length="417" mass="47478">MTQRCTARWLFLPAHITHIYARATIWRWEISSNRSLTASSSCTDGDSNSAVVERAKSAALAHVRTMLMPSPSSAVQLDRDSTYLPEVWSLYTFGVVVILLRWAVRMRTVGLKGFQWDDYLSGVYLFLYSLNVAIVQITYYTGGNIDVTPMQANSISNSDRIILRYGSQLEFISWYSYPGSIWILKFMVLFFYRRLTLGILHCRTINFLFFFCAASWVALIVTVSVSCRPFHHNWQIHPLPGPECTFRAQNFWTLVFLNVLTDAALMAIPVPILWNLRVSRRRKIAVSILLLSGVFVISTAVVRAVATIGGRPSVININRWGFRETTIGLAAVSAPIICPIFTEAFWRGGPYNPAWRRESRWMELQARPLIPREEPGFGTWIGTFELNSLEEDEREFFKGMKTARVGEGSSMNKMQVV</sequence>
<keyword evidence="2 6" id="KW-0812">Transmembrane</keyword>
<comment type="subcellular location">
    <subcellularLocation>
        <location evidence="1">Membrane</location>
        <topology evidence="1">Multi-pass membrane protein</topology>
    </subcellularLocation>
</comment>
<evidence type="ECO:0000313" key="9">
    <source>
        <dbReference type="Proteomes" id="UP001175261"/>
    </source>
</evidence>
<feature type="transmembrane region" description="Helical" evidence="6">
    <location>
        <begin position="116"/>
        <end position="140"/>
    </location>
</feature>
<feature type="domain" description="Rhodopsin" evidence="7">
    <location>
        <begin position="106"/>
        <end position="341"/>
    </location>
</feature>
<feature type="transmembrane region" description="Helical" evidence="6">
    <location>
        <begin position="174"/>
        <end position="192"/>
    </location>
</feature>
<dbReference type="PANTHER" id="PTHR33048:SF2">
    <property type="entry name" value="SRPK"/>
    <property type="match status" value="1"/>
</dbReference>
<dbReference type="PANTHER" id="PTHR33048">
    <property type="entry name" value="PTH11-LIKE INTEGRAL MEMBRANE PROTEIN (AFU_ORTHOLOGUE AFUA_5G11245)"/>
    <property type="match status" value="1"/>
</dbReference>
<keyword evidence="3 6" id="KW-1133">Transmembrane helix</keyword>
<dbReference type="Pfam" id="PF20684">
    <property type="entry name" value="Fung_rhodopsin"/>
    <property type="match status" value="1"/>
</dbReference>
<feature type="transmembrane region" description="Helical" evidence="6">
    <location>
        <begin position="286"/>
        <end position="306"/>
    </location>
</feature>
<keyword evidence="4 6" id="KW-0472">Membrane</keyword>